<reference evidence="1" key="1">
    <citation type="submission" date="2021-06" db="EMBL/GenBank/DDBJ databases">
        <authorList>
            <person name="Kallberg Y."/>
            <person name="Tangrot J."/>
            <person name="Rosling A."/>
        </authorList>
    </citation>
    <scope>NUCLEOTIDE SEQUENCE</scope>
    <source>
        <strain evidence="1">MA461A</strain>
    </source>
</reference>
<dbReference type="Proteomes" id="UP000789920">
    <property type="component" value="Unassembled WGS sequence"/>
</dbReference>
<accession>A0ACA9SU80</accession>
<sequence>VEPLATHIRDVFKSVYLPKSQVSIDEMIARFRGRSGYTVRIKNKPTPERYKILSLCDSGYTYCFIFTSHIESNTEINPIPNVNKIGWQ</sequence>
<dbReference type="EMBL" id="CAJVQC010164229">
    <property type="protein sequence ID" value="CAG8849179.1"/>
    <property type="molecule type" value="Genomic_DNA"/>
</dbReference>
<protein>
    <submittedName>
        <fullName evidence="1">531_t:CDS:1</fullName>
    </submittedName>
</protein>
<keyword evidence="2" id="KW-1185">Reference proteome</keyword>
<evidence type="ECO:0000313" key="1">
    <source>
        <dbReference type="EMBL" id="CAG8849179.1"/>
    </source>
</evidence>
<organism evidence="1 2">
    <name type="scientific">Racocetra persica</name>
    <dbReference type="NCBI Taxonomy" id="160502"/>
    <lineage>
        <taxon>Eukaryota</taxon>
        <taxon>Fungi</taxon>
        <taxon>Fungi incertae sedis</taxon>
        <taxon>Mucoromycota</taxon>
        <taxon>Glomeromycotina</taxon>
        <taxon>Glomeromycetes</taxon>
        <taxon>Diversisporales</taxon>
        <taxon>Gigasporaceae</taxon>
        <taxon>Racocetra</taxon>
    </lineage>
</organism>
<gene>
    <name evidence="1" type="ORF">RPERSI_LOCUS35476</name>
</gene>
<evidence type="ECO:0000313" key="2">
    <source>
        <dbReference type="Proteomes" id="UP000789920"/>
    </source>
</evidence>
<feature type="non-terminal residue" evidence="1">
    <location>
        <position position="88"/>
    </location>
</feature>
<comment type="caution">
    <text evidence="1">The sequence shown here is derived from an EMBL/GenBank/DDBJ whole genome shotgun (WGS) entry which is preliminary data.</text>
</comment>
<proteinExistence type="predicted"/>
<feature type="non-terminal residue" evidence="1">
    <location>
        <position position="1"/>
    </location>
</feature>
<name>A0ACA9SU80_9GLOM</name>